<proteinExistence type="predicted"/>
<dbReference type="Proteomes" id="UP001396334">
    <property type="component" value="Unassembled WGS sequence"/>
</dbReference>
<organism evidence="1 2">
    <name type="scientific">Hibiscus sabdariffa</name>
    <name type="common">roselle</name>
    <dbReference type="NCBI Taxonomy" id="183260"/>
    <lineage>
        <taxon>Eukaryota</taxon>
        <taxon>Viridiplantae</taxon>
        <taxon>Streptophyta</taxon>
        <taxon>Embryophyta</taxon>
        <taxon>Tracheophyta</taxon>
        <taxon>Spermatophyta</taxon>
        <taxon>Magnoliopsida</taxon>
        <taxon>eudicotyledons</taxon>
        <taxon>Gunneridae</taxon>
        <taxon>Pentapetalae</taxon>
        <taxon>rosids</taxon>
        <taxon>malvids</taxon>
        <taxon>Malvales</taxon>
        <taxon>Malvaceae</taxon>
        <taxon>Malvoideae</taxon>
        <taxon>Hibiscus</taxon>
    </lineage>
</organism>
<protein>
    <submittedName>
        <fullName evidence="1">Uncharacterized protein</fullName>
    </submittedName>
</protein>
<reference evidence="1 2" key="1">
    <citation type="journal article" date="2024" name="G3 (Bethesda)">
        <title>Genome assembly of Hibiscus sabdariffa L. provides insights into metabolisms of medicinal natural products.</title>
        <authorList>
            <person name="Kim T."/>
        </authorList>
    </citation>
    <scope>NUCLEOTIDE SEQUENCE [LARGE SCALE GENOMIC DNA]</scope>
    <source>
        <strain evidence="1">TK-2024</strain>
        <tissue evidence="1">Old leaves</tissue>
    </source>
</reference>
<name>A0ABR1Z7D1_9ROSI</name>
<keyword evidence="2" id="KW-1185">Reference proteome</keyword>
<gene>
    <name evidence="1" type="ORF">V6N11_029079</name>
</gene>
<evidence type="ECO:0000313" key="1">
    <source>
        <dbReference type="EMBL" id="KAK8475523.1"/>
    </source>
</evidence>
<sequence length="73" mass="8341">MREDPVSRKQECSKNSDQEEICDTVRENPTPSSTTTRQSFGTPEDPWNRPKGRPKNRNGQPINNLRAGIKKKC</sequence>
<dbReference type="EMBL" id="JBBPBN010002514">
    <property type="protein sequence ID" value="KAK8475523.1"/>
    <property type="molecule type" value="Genomic_DNA"/>
</dbReference>
<evidence type="ECO:0000313" key="2">
    <source>
        <dbReference type="Proteomes" id="UP001396334"/>
    </source>
</evidence>
<comment type="caution">
    <text evidence="1">The sequence shown here is derived from an EMBL/GenBank/DDBJ whole genome shotgun (WGS) entry which is preliminary data.</text>
</comment>
<accession>A0ABR1Z7D1</accession>